<name>A0A6A7Y1K1_9HYPH</name>
<dbReference type="RefSeq" id="WP_153479319.1">
    <property type="nucleotide sequence ID" value="NZ_VWNA01000001.1"/>
</dbReference>
<evidence type="ECO:0000256" key="1">
    <source>
        <dbReference type="SAM" id="SignalP"/>
    </source>
</evidence>
<feature type="signal peptide" evidence="1">
    <location>
        <begin position="1"/>
        <end position="20"/>
    </location>
</feature>
<gene>
    <name evidence="2" type="ORF">F0357_04765</name>
</gene>
<evidence type="ECO:0000313" key="3">
    <source>
        <dbReference type="Proteomes" id="UP000332515"/>
    </source>
</evidence>
<keyword evidence="3" id="KW-1185">Reference proteome</keyword>
<evidence type="ECO:0000313" key="2">
    <source>
        <dbReference type="EMBL" id="MQT11991.1"/>
    </source>
</evidence>
<proteinExistence type="predicted"/>
<dbReference type="AlphaFoldDB" id="A0A6A7Y1K1"/>
<feature type="chain" id="PRO_5025645045" evidence="1">
    <location>
        <begin position="21"/>
        <end position="147"/>
    </location>
</feature>
<dbReference type="EMBL" id="VWNA01000001">
    <property type="protein sequence ID" value="MQT11991.1"/>
    <property type="molecule type" value="Genomic_DNA"/>
</dbReference>
<accession>A0A6A7Y1K1</accession>
<comment type="caution">
    <text evidence="2">The sequence shown here is derived from an EMBL/GenBank/DDBJ whole genome shotgun (WGS) entry which is preliminary data.</text>
</comment>
<keyword evidence="1" id="KW-0732">Signal</keyword>
<dbReference type="Proteomes" id="UP000332515">
    <property type="component" value="Unassembled WGS sequence"/>
</dbReference>
<protein>
    <submittedName>
        <fullName evidence="2">Uncharacterized protein</fullName>
    </submittedName>
</protein>
<sequence>MKRLVAAIFALLSCPVSAMAQDSETIAVCSESGGYAYYFEGGAVPPGQGGWRPDTIKSGSITLVRQANGTFDVIIGDAAAPRSASSMGGRIIPLPSAGGKIVLLVVYDGVTEQYIFDIASSKHEVIWTSARYGGLIDKAAVFHASCR</sequence>
<organism evidence="2 3">
    <name type="scientific">Segnochrobactrum spirostomi</name>
    <dbReference type="NCBI Taxonomy" id="2608987"/>
    <lineage>
        <taxon>Bacteria</taxon>
        <taxon>Pseudomonadati</taxon>
        <taxon>Pseudomonadota</taxon>
        <taxon>Alphaproteobacteria</taxon>
        <taxon>Hyphomicrobiales</taxon>
        <taxon>Segnochrobactraceae</taxon>
        <taxon>Segnochrobactrum</taxon>
    </lineage>
</organism>
<reference evidence="2 3" key="1">
    <citation type="submission" date="2019-09" db="EMBL/GenBank/DDBJ databases">
        <title>Segnochrobactrum spirostomi gen. nov., sp. nov., isolated from the ciliate Spirostomum cf. yagiui and description of a novel family, Segnochrobactraceae fam. nov. within the order Rhizobiales of the class Alphaproteobacteria.</title>
        <authorList>
            <person name="Akter S."/>
            <person name="Shazib S.U.A."/>
            <person name="Shin M.K."/>
        </authorList>
    </citation>
    <scope>NUCLEOTIDE SEQUENCE [LARGE SCALE GENOMIC DNA]</scope>
    <source>
        <strain evidence="2 3">Sp-1</strain>
    </source>
</reference>